<dbReference type="InterPro" id="IPR022062">
    <property type="entry name" value="DUF3618"/>
</dbReference>
<feature type="compositionally biased region" description="Basic and acidic residues" evidence="1">
    <location>
        <begin position="11"/>
        <end position="28"/>
    </location>
</feature>
<evidence type="ECO:0000313" key="4">
    <source>
        <dbReference type="Proteomes" id="UP001244297"/>
    </source>
</evidence>
<protein>
    <submittedName>
        <fullName evidence="3">DUF3618 domain-containing protein</fullName>
    </submittedName>
</protein>
<accession>A0ABT8AJB4</accession>
<feature type="region of interest" description="Disordered" evidence="1">
    <location>
        <begin position="1"/>
        <end position="43"/>
    </location>
</feature>
<dbReference type="RefSeq" id="WP_238292973.1">
    <property type="nucleotide sequence ID" value="NZ_BPQS01000061.1"/>
</dbReference>
<keyword evidence="4" id="KW-1185">Reference proteome</keyword>
<keyword evidence="2" id="KW-0812">Transmembrane</keyword>
<reference evidence="4" key="1">
    <citation type="journal article" date="2019" name="Int. J. Syst. Evol. Microbiol.">
        <title>The Global Catalogue of Microorganisms (GCM) 10K type strain sequencing project: providing services to taxonomists for standard genome sequencing and annotation.</title>
        <authorList>
            <consortium name="The Broad Institute Genomics Platform"/>
            <consortium name="The Broad Institute Genome Sequencing Center for Infectious Disease"/>
            <person name="Wu L."/>
            <person name="Ma J."/>
        </authorList>
    </citation>
    <scope>NUCLEOTIDE SEQUENCE [LARGE SCALE GENOMIC DNA]</scope>
    <source>
        <strain evidence="4">CECT 7806</strain>
    </source>
</reference>
<organism evidence="3 4">
    <name type="scientific">Methylobacterium longum</name>
    <dbReference type="NCBI Taxonomy" id="767694"/>
    <lineage>
        <taxon>Bacteria</taxon>
        <taxon>Pseudomonadati</taxon>
        <taxon>Pseudomonadota</taxon>
        <taxon>Alphaproteobacteria</taxon>
        <taxon>Hyphomicrobiales</taxon>
        <taxon>Methylobacteriaceae</taxon>
        <taxon>Methylobacterium</taxon>
    </lineage>
</organism>
<dbReference type="Pfam" id="PF12277">
    <property type="entry name" value="DUF3618"/>
    <property type="match status" value="1"/>
</dbReference>
<evidence type="ECO:0000313" key="3">
    <source>
        <dbReference type="EMBL" id="MDN3569963.1"/>
    </source>
</evidence>
<keyword evidence="2" id="KW-1133">Transmembrane helix</keyword>
<gene>
    <name evidence="3" type="ORF">QWZ18_04900</name>
</gene>
<evidence type="ECO:0000256" key="1">
    <source>
        <dbReference type="SAM" id="MobiDB-lite"/>
    </source>
</evidence>
<feature type="compositionally biased region" description="Acidic residues" evidence="1">
    <location>
        <begin position="1"/>
        <end position="10"/>
    </location>
</feature>
<dbReference type="EMBL" id="JAUFPT010000012">
    <property type="protein sequence ID" value="MDN3569963.1"/>
    <property type="molecule type" value="Genomic_DNA"/>
</dbReference>
<sequence length="139" mass="14987">MSDSPDDLEHDVEASRGRLDRTLSDLQDRLNGPGIPRSLADLRRSGEAASKTVERVVADVRVNPVPALLIAAGLGLLVYEAFRTAAGRRRLAGVSAGSALTTSDRHLPENHPDRMHARLDDALEESFPGSDPVSVRITK</sequence>
<dbReference type="Proteomes" id="UP001244297">
    <property type="component" value="Unassembled WGS sequence"/>
</dbReference>
<comment type="caution">
    <text evidence="3">The sequence shown here is derived from an EMBL/GenBank/DDBJ whole genome shotgun (WGS) entry which is preliminary data.</text>
</comment>
<feature type="transmembrane region" description="Helical" evidence="2">
    <location>
        <begin position="65"/>
        <end position="82"/>
    </location>
</feature>
<evidence type="ECO:0000256" key="2">
    <source>
        <dbReference type="SAM" id="Phobius"/>
    </source>
</evidence>
<keyword evidence="2" id="KW-0472">Membrane</keyword>
<name>A0ABT8AJB4_9HYPH</name>
<proteinExistence type="predicted"/>